<dbReference type="Proteomes" id="UP001216674">
    <property type="component" value="Unassembled WGS sequence"/>
</dbReference>
<evidence type="ECO:0000256" key="2">
    <source>
        <dbReference type="ARBA" id="ARBA00023015"/>
    </source>
</evidence>
<dbReference type="InterPro" id="IPR000847">
    <property type="entry name" value="LysR_HTH_N"/>
</dbReference>
<evidence type="ECO:0000256" key="4">
    <source>
        <dbReference type="ARBA" id="ARBA00023163"/>
    </source>
</evidence>
<dbReference type="Pfam" id="PF03466">
    <property type="entry name" value="LysR_substrate"/>
    <property type="match status" value="1"/>
</dbReference>
<keyword evidence="2" id="KW-0805">Transcription regulation</keyword>
<dbReference type="PROSITE" id="PS50931">
    <property type="entry name" value="HTH_LYSR"/>
    <property type="match status" value="1"/>
</dbReference>
<dbReference type="Gene3D" id="3.40.190.10">
    <property type="entry name" value="Periplasmic binding protein-like II"/>
    <property type="match status" value="2"/>
</dbReference>
<dbReference type="PANTHER" id="PTHR30126">
    <property type="entry name" value="HTH-TYPE TRANSCRIPTIONAL REGULATOR"/>
    <property type="match status" value="1"/>
</dbReference>
<keyword evidence="4" id="KW-0804">Transcription</keyword>
<dbReference type="PANTHER" id="PTHR30126:SF2">
    <property type="entry name" value="HTH-TYPE TRANSCRIPTIONAL REGULATOR YJIE"/>
    <property type="match status" value="1"/>
</dbReference>
<dbReference type="PRINTS" id="PR00039">
    <property type="entry name" value="HTHLYSR"/>
</dbReference>
<evidence type="ECO:0000313" key="7">
    <source>
        <dbReference type="Proteomes" id="UP001216674"/>
    </source>
</evidence>
<dbReference type="InterPro" id="IPR005119">
    <property type="entry name" value="LysR_subst-bd"/>
</dbReference>
<feature type="domain" description="HTH lysR-type" evidence="5">
    <location>
        <begin position="1"/>
        <end position="58"/>
    </location>
</feature>
<reference evidence="6 7" key="1">
    <citation type="submission" date="2023-03" db="EMBL/GenBank/DDBJ databases">
        <title>Draft assemblies of triclosan tolerant bacteria isolated from returned activated sludge.</title>
        <authorList>
            <person name="Van Hamelsveld S."/>
        </authorList>
    </citation>
    <scope>NUCLEOTIDE SEQUENCE [LARGE SCALE GENOMIC DNA]</scope>
    <source>
        <strain evidence="6 7">GW210010_S58</strain>
    </source>
</reference>
<dbReference type="Pfam" id="PF00126">
    <property type="entry name" value="HTH_1"/>
    <property type="match status" value="1"/>
</dbReference>
<sequence>MEIKWLEDFVSLAETHSFSRSAEQRHVTQPAFSRRIQSLESWVGTELIDRSSYPTSLTPAGKVFYEQALAMLAQVSETRALMRGQRSANAQVLEFAVPHTLSLTFFPEWLKAVEREIGKLPCRLRALNVHDAVLALVDGGCDLVMVYHHARQAIQLDPAHYDMMVLGVERLSPYSVPDAAGKPLYRLPGTDKKPVPFLSYTPNAFLGRMVDMLLSETTDALRLDKCYETDMAEALKVMALAGHGMAFLPESAVREELAQHRLVRAESARGAPLSIDMEIRLYREKPGEHVSERRSAQVRGKRQLVDRVWSSLAARSLPAPPKAGRGPEGGAA</sequence>
<gene>
    <name evidence="6" type="ORF">P3W85_16075</name>
</gene>
<dbReference type="SUPFAM" id="SSF53850">
    <property type="entry name" value="Periplasmic binding protein-like II"/>
    <property type="match status" value="1"/>
</dbReference>
<dbReference type="CDD" id="cd05466">
    <property type="entry name" value="PBP2_LTTR_substrate"/>
    <property type="match status" value="1"/>
</dbReference>
<dbReference type="InterPro" id="IPR036390">
    <property type="entry name" value="WH_DNA-bd_sf"/>
</dbReference>
<keyword evidence="3" id="KW-0238">DNA-binding</keyword>
<proteinExistence type="inferred from homology"/>
<evidence type="ECO:0000256" key="3">
    <source>
        <dbReference type="ARBA" id="ARBA00023125"/>
    </source>
</evidence>
<evidence type="ECO:0000256" key="1">
    <source>
        <dbReference type="ARBA" id="ARBA00009437"/>
    </source>
</evidence>
<comment type="similarity">
    <text evidence="1">Belongs to the LysR transcriptional regulatory family.</text>
</comment>
<evidence type="ECO:0000313" key="6">
    <source>
        <dbReference type="EMBL" id="MDF3834459.1"/>
    </source>
</evidence>
<dbReference type="SUPFAM" id="SSF46785">
    <property type="entry name" value="Winged helix' DNA-binding domain"/>
    <property type="match status" value="1"/>
</dbReference>
<dbReference type="Gene3D" id="1.10.10.10">
    <property type="entry name" value="Winged helix-like DNA-binding domain superfamily/Winged helix DNA-binding domain"/>
    <property type="match status" value="1"/>
</dbReference>
<name>A0ABT6APT6_9BURK</name>
<dbReference type="EMBL" id="JARJLM010000272">
    <property type="protein sequence ID" value="MDF3834459.1"/>
    <property type="molecule type" value="Genomic_DNA"/>
</dbReference>
<evidence type="ECO:0000259" key="5">
    <source>
        <dbReference type="PROSITE" id="PS50931"/>
    </source>
</evidence>
<organism evidence="6 7">
    <name type="scientific">Cupriavidus basilensis</name>
    <dbReference type="NCBI Taxonomy" id="68895"/>
    <lineage>
        <taxon>Bacteria</taxon>
        <taxon>Pseudomonadati</taxon>
        <taxon>Pseudomonadota</taxon>
        <taxon>Betaproteobacteria</taxon>
        <taxon>Burkholderiales</taxon>
        <taxon>Burkholderiaceae</taxon>
        <taxon>Cupriavidus</taxon>
    </lineage>
</organism>
<comment type="caution">
    <text evidence="6">The sequence shown here is derived from an EMBL/GenBank/DDBJ whole genome shotgun (WGS) entry which is preliminary data.</text>
</comment>
<accession>A0ABT6APT6</accession>
<dbReference type="InterPro" id="IPR036388">
    <property type="entry name" value="WH-like_DNA-bd_sf"/>
</dbReference>
<protein>
    <submittedName>
        <fullName evidence="6">LysR substrate-binding domain-containing protein</fullName>
    </submittedName>
</protein>
<dbReference type="RefSeq" id="WP_276265519.1">
    <property type="nucleotide sequence ID" value="NZ_JARJLM010000272.1"/>
</dbReference>
<keyword evidence="7" id="KW-1185">Reference proteome</keyword>